<dbReference type="OrthoDB" id="9794842at2"/>
<dbReference type="PANTHER" id="PTHR30417:SF1">
    <property type="entry name" value="N-ACETYLMURAMOYL-L-ALANINE AMIDASE AMID"/>
    <property type="match status" value="1"/>
</dbReference>
<dbReference type="STRING" id="1629334.Cva_01292"/>
<dbReference type="InterPro" id="IPR051206">
    <property type="entry name" value="NAMLAA_amidase_2"/>
</dbReference>
<dbReference type="InterPro" id="IPR036365">
    <property type="entry name" value="PGBD-like_sf"/>
</dbReference>
<evidence type="ECO:0000256" key="4">
    <source>
        <dbReference type="ARBA" id="ARBA00022801"/>
    </source>
</evidence>
<feature type="domain" description="N-acetylmuramoyl-L-alanine amidase" evidence="6">
    <location>
        <begin position="13"/>
        <end position="148"/>
    </location>
</feature>
<evidence type="ECO:0000259" key="6">
    <source>
        <dbReference type="SMART" id="SM00644"/>
    </source>
</evidence>
<organism evidence="7 8">
    <name type="scientific">Caedimonas varicaedens</name>
    <dbReference type="NCBI Taxonomy" id="1629334"/>
    <lineage>
        <taxon>Bacteria</taxon>
        <taxon>Pseudomonadati</taxon>
        <taxon>Pseudomonadota</taxon>
        <taxon>Alphaproteobacteria</taxon>
        <taxon>Holosporales</taxon>
        <taxon>Caedimonadaceae</taxon>
        <taxon>Caedimonas</taxon>
    </lineage>
</organism>
<evidence type="ECO:0000313" key="8">
    <source>
        <dbReference type="Proteomes" id="UP000036771"/>
    </source>
</evidence>
<dbReference type="GO" id="GO:0008745">
    <property type="term" value="F:N-acetylmuramoyl-L-alanine amidase activity"/>
    <property type="evidence" value="ECO:0007669"/>
    <property type="project" value="UniProtKB-EC"/>
</dbReference>
<protein>
    <recommendedName>
        <fullName evidence="3">N-acetylmuramoyl-L-alanine amidase</fullName>
        <ecNumber evidence="3">3.5.1.28</ecNumber>
    </recommendedName>
</protein>
<dbReference type="EC" id="3.5.1.28" evidence="3"/>
<dbReference type="GO" id="GO:0019867">
    <property type="term" value="C:outer membrane"/>
    <property type="evidence" value="ECO:0007669"/>
    <property type="project" value="TreeGrafter"/>
</dbReference>
<gene>
    <name evidence="7" type="primary">amiD</name>
    <name evidence="7" type="ORF">Cva_01292</name>
</gene>
<dbReference type="Gene3D" id="1.10.101.10">
    <property type="entry name" value="PGBD-like superfamily/PGBD"/>
    <property type="match status" value="1"/>
</dbReference>
<evidence type="ECO:0000256" key="5">
    <source>
        <dbReference type="ARBA" id="ARBA00023316"/>
    </source>
</evidence>
<keyword evidence="8" id="KW-1185">Reference proteome</keyword>
<comment type="catalytic activity">
    <reaction evidence="1">
        <text>Hydrolyzes the link between N-acetylmuramoyl residues and L-amino acid residues in certain cell-wall glycopeptides.</text>
        <dbReference type="EC" id="3.5.1.28"/>
    </reaction>
</comment>
<sequence length="248" mass="27914">MYKVHTHIKSPNYGERSLNTSLEFLIMHYTACDLKTSLKVLTDPETAHPVSAHYLVDENGEVYRLVDEQHRAWHAGKSAWRGLTDINSRSIGIEIVNLGQGTEYRPFPSAQMESIAHLSKEIIARHRIPSCHVLGHSDIAPGRKIDPGPLFNWRWLACQGVGIYPDIGQEIKGNSTGIDVGRIQHLLAQYGYDTPLTGILDTGTQAVIQAFLMHFYPESLGREADSEFLRRLEILQSYSENSRGIIHK</sequence>
<dbReference type="InterPro" id="IPR036505">
    <property type="entry name" value="Amidase/PGRP_sf"/>
</dbReference>
<proteinExistence type="inferred from homology"/>
<dbReference type="SUPFAM" id="SSF47090">
    <property type="entry name" value="PGBD-like"/>
    <property type="match status" value="1"/>
</dbReference>
<name>A0A0K8MEI0_9PROT</name>
<comment type="caution">
    <text evidence="7">The sequence shown here is derived from an EMBL/GenBank/DDBJ whole genome shotgun (WGS) entry which is preliminary data.</text>
</comment>
<keyword evidence="4" id="KW-0378">Hydrolase</keyword>
<evidence type="ECO:0000256" key="1">
    <source>
        <dbReference type="ARBA" id="ARBA00001561"/>
    </source>
</evidence>
<dbReference type="GO" id="GO:0009254">
    <property type="term" value="P:peptidoglycan turnover"/>
    <property type="evidence" value="ECO:0007669"/>
    <property type="project" value="TreeGrafter"/>
</dbReference>
<dbReference type="EMBL" id="BBVC01000074">
    <property type="protein sequence ID" value="GAO98628.1"/>
    <property type="molecule type" value="Genomic_DNA"/>
</dbReference>
<comment type="similarity">
    <text evidence="2">Belongs to the N-acetylmuramoyl-L-alanine amidase 2 family.</text>
</comment>
<dbReference type="GO" id="GO:0071555">
    <property type="term" value="P:cell wall organization"/>
    <property type="evidence" value="ECO:0007669"/>
    <property type="project" value="UniProtKB-KW"/>
</dbReference>
<keyword evidence="5" id="KW-0961">Cell wall biogenesis/degradation</keyword>
<dbReference type="SMART" id="SM00644">
    <property type="entry name" value="Ami_2"/>
    <property type="match status" value="1"/>
</dbReference>
<dbReference type="Proteomes" id="UP000036771">
    <property type="component" value="Unassembled WGS sequence"/>
</dbReference>
<dbReference type="Pfam" id="PF01510">
    <property type="entry name" value="Amidase_2"/>
    <property type="match status" value="1"/>
</dbReference>
<dbReference type="FunFam" id="3.40.80.10:FF:000003">
    <property type="entry name" value="N-acetylmuramoyl-L-alanine amidase"/>
    <property type="match status" value="1"/>
</dbReference>
<dbReference type="AlphaFoldDB" id="A0A0K8MEI0"/>
<dbReference type="GO" id="GO:0009253">
    <property type="term" value="P:peptidoglycan catabolic process"/>
    <property type="evidence" value="ECO:0007669"/>
    <property type="project" value="InterPro"/>
</dbReference>
<accession>A0A0K8MEI0</accession>
<evidence type="ECO:0000313" key="7">
    <source>
        <dbReference type="EMBL" id="GAO98628.1"/>
    </source>
</evidence>
<dbReference type="InterPro" id="IPR002502">
    <property type="entry name" value="Amidase_domain"/>
</dbReference>
<dbReference type="PANTHER" id="PTHR30417">
    <property type="entry name" value="N-ACETYLMURAMOYL-L-ALANINE AMIDASE AMID"/>
    <property type="match status" value="1"/>
</dbReference>
<dbReference type="CDD" id="cd06583">
    <property type="entry name" value="PGRP"/>
    <property type="match status" value="1"/>
</dbReference>
<reference evidence="7 8" key="1">
    <citation type="submission" date="2015-03" db="EMBL/GenBank/DDBJ databases">
        <title>Caedibacter varicaedens, whole genome shotgun sequence.</title>
        <authorList>
            <person name="Suzuki H."/>
            <person name="Dapper A.L."/>
            <person name="Gibson A.K."/>
            <person name="Jackson C."/>
            <person name="Lee H."/>
            <person name="Pejaver V.R."/>
            <person name="Doak T."/>
            <person name="Lynch M."/>
        </authorList>
    </citation>
    <scope>NUCLEOTIDE SEQUENCE [LARGE SCALE GENOMIC DNA]</scope>
</reference>
<dbReference type="InterPro" id="IPR036366">
    <property type="entry name" value="PGBDSf"/>
</dbReference>
<evidence type="ECO:0000256" key="3">
    <source>
        <dbReference type="ARBA" id="ARBA00011901"/>
    </source>
</evidence>
<dbReference type="SUPFAM" id="SSF55846">
    <property type="entry name" value="N-acetylmuramoyl-L-alanine amidase-like"/>
    <property type="match status" value="1"/>
</dbReference>
<dbReference type="Gene3D" id="3.40.80.10">
    <property type="entry name" value="Peptidoglycan recognition protein-like"/>
    <property type="match status" value="1"/>
</dbReference>
<evidence type="ECO:0000256" key="2">
    <source>
        <dbReference type="ARBA" id="ARBA00007553"/>
    </source>
</evidence>